<dbReference type="Pfam" id="PF00496">
    <property type="entry name" value="SBP_bac_5"/>
    <property type="match status" value="1"/>
</dbReference>
<dbReference type="GO" id="GO:0043190">
    <property type="term" value="C:ATP-binding cassette (ABC) transporter complex"/>
    <property type="evidence" value="ECO:0007669"/>
    <property type="project" value="InterPro"/>
</dbReference>
<dbReference type="PANTHER" id="PTHR30290">
    <property type="entry name" value="PERIPLASMIC BINDING COMPONENT OF ABC TRANSPORTER"/>
    <property type="match status" value="1"/>
</dbReference>
<dbReference type="Gene3D" id="3.40.190.10">
    <property type="entry name" value="Periplasmic binding protein-like II"/>
    <property type="match status" value="1"/>
</dbReference>
<keyword evidence="3" id="KW-1185">Reference proteome</keyword>
<comment type="caution">
    <text evidence="2">The sequence shown here is derived from an EMBL/GenBank/DDBJ whole genome shotgun (WGS) entry which is preliminary data.</text>
</comment>
<dbReference type="CDD" id="cd08506">
    <property type="entry name" value="PBP2_clavulanate_OppA2"/>
    <property type="match status" value="1"/>
</dbReference>
<dbReference type="InterPro" id="IPR030678">
    <property type="entry name" value="Peptide/Ni-bd"/>
</dbReference>
<dbReference type="Gene3D" id="3.10.105.10">
    <property type="entry name" value="Dipeptide-binding Protein, Domain 3"/>
    <property type="match status" value="1"/>
</dbReference>
<feature type="domain" description="Solute-binding protein family 5" evidence="1">
    <location>
        <begin position="104"/>
        <end position="497"/>
    </location>
</feature>
<dbReference type="PANTHER" id="PTHR30290:SF83">
    <property type="entry name" value="ABC TRANSPORTER SUBSTRATE-BINDING PROTEIN"/>
    <property type="match status" value="1"/>
</dbReference>
<evidence type="ECO:0000313" key="3">
    <source>
        <dbReference type="Proteomes" id="UP000606172"/>
    </source>
</evidence>
<evidence type="ECO:0000259" key="1">
    <source>
        <dbReference type="Pfam" id="PF00496"/>
    </source>
</evidence>
<reference evidence="2" key="1">
    <citation type="submission" date="2021-01" db="EMBL/GenBank/DDBJ databases">
        <title>Whole genome shotgun sequence of Sinosporangium siamense NBRC 109515.</title>
        <authorList>
            <person name="Komaki H."/>
            <person name="Tamura T."/>
        </authorList>
    </citation>
    <scope>NUCLEOTIDE SEQUENCE</scope>
    <source>
        <strain evidence="2">NBRC 109515</strain>
    </source>
</reference>
<dbReference type="AlphaFoldDB" id="A0A919V6A5"/>
<dbReference type="GO" id="GO:1904680">
    <property type="term" value="F:peptide transmembrane transporter activity"/>
    <property type="evidence" value="ECO:0007669"/>
    <property type="project" value="TreeGrafter"/>
</dbReference>
<dbReference type="GO" id="GO:0015833">
    <property type="term" value="P:peptide transport"/>
    <property type="evidence" value="ECO:0007669"/>
    <property type="project" value="TreeGrafter"/>
</dbReference>
<proteinExistence type="predicted"/>
<dbReference type="EMBL" id="BOOW01000027">
    <property type="protein sequence ID" value="GII93855.1"/>
    <property type="molecule type" value="Genomic_DNA"/>
</dbReference>
<sequence length="586" mass="63438">MAAVALGAVITLGLSACGGGGGGGTTSGGGDNQGAAAKGEFNAALTKVFNPSTKKGGTLKFANPGEWDSLDPADTYYAYTWNFIRLYGRALVMFKSAPGPDGNTVVPDLAESLGKPSKDFKTWTYTLRKGLKYEDGSPITAKDVKYAVSRTVDRETFPNGPTYMGDMLNWPKDYKGPYKSKGANIDSAIETPDDHTIVFKLKQPYSGFDYLAQMPGTMPVPEGKDTGTKYQEHVISSGPYMFEKNEIGKGFSMVRNPNWDAATDPNRPALPDRIEVQLKVNADDMDNRLLSGDIHVDVTGNGVSSAAQGRVLSDPNLKAGTDNAVMQRLWYTSVSPTVKPLDNIDCRKAVLYATDRAGYQSAYGGEFTGGEIATGLLPPTVPGFERFDLYPAGPDNTGDLNKAKEHLTKCGQPNGFETNIAYRAERPKEKQTAEALQQALGRVGIKLTLKPYPQGDYFSLYAGKPSYVVENKLGLSVNGWGSDYPDGYGFLQQIVDSRVIRPGGGSSNVSVRIPDVDKMIDQSLTEPDAEKLKPLWAQIDKRVMEEAVILPGVWAKALLIRGKGLTNVYVSDSQQMYDYVGLGVQQ</sequence>
<accession>A0A919V6A5</accession>
<name>A0A919V6A5_9ACTN</name>
<gene>
    <name evidence="2" type="ORF">Ssi02_40860</name>
</gene>
<organism evidence="2 3">
    <name type="scientific">Sinosporangium siamense</name>
    <dbReference type="NCBI Taxonomy" id="1367973"/>
    <lineage>
        <taxon>Bacteria</taxon>
        <taxon>Bacillati</taxon>
        <taxon>Actinomycetota</taxon>
        <taxon>Actinomycetes</taxon>
        <taxon>Streptosporangiales</taxon>
        <taxon>Streptosporangiaceae</taxon>
        <taxon>Sinosporangium</taxon>
    </lineage>
</organism>
<evidence type="ECO:0000313" key="2">
    <source>
        <dbReference type="EMBL" id="GII93855.1"/>
    </source>
</evidence>
<dbReference type="InterPro" id="IPR039424">
    <property type="entry name" value="SBP_5"/>
</dbReference>
<protein>
    <submittedName>
        <fullName evidence="2">Peptide ABC transporter substrate-binding protein</fullName>
    </submittedName>
</protein>
<dbReference type="GO" id="GO:0042597">
    <property type="term" value="C:periplasmic space"/>
    <property type="evidence" value="ECO:0007669"/>
    <property type="project" value="UniProtKB-ARBA"/>
</dbReference>
<dbReference type="SUPFAM" id="SSF53850">
    <property type="entry name" value="Periplasmic binding protein-like II"/>
    <property type="match status" value="1"/>
</dbReference>
<dbReference type="InterPro" id="IPR000914">
    <property type="entry name" value="SBP_5_dom"/>
</dbReference>
<dbReference type="Proteomes" id="UP000606172">
    <property type="component" value="Unassembled WGS sequence"/>
</dbReference>
<dbReference type="PIRSF" id="PIRSF002741">
    <property type="entry name" value="MppA"/>
    <property type="match status" value="1"/>
</dbReference>